<accession>A0ABR7GMD4</accession>
<reference evidence="1 2" key="1">
    <citation type="submission" date="2020-08" db="EMBL/GenBank/DDBJ databases">
        <title>Genome public.</title>
        <authorList>
            <person name="Liu C."/>
            <person name="Sun Q."/>
        </authorList>
    </citation>
    <scope>NUCLEOTIDE SEQUENCE [LARGE SCALE GENOMIC DNA]</scope>
    <source>
        <strain evidence="1 2">M2</strain>
    </source>
</reference>
<dbReference type="RefSeq" id="WP_186969730.1">
    <property type="nucleotide sequence ID" value="NZ_JACOPK010000004.1"/>
</dbReference>
<name>A0ABR7GMD4_9FIRM</name>
<protein>
    <submittedName>
        <fullName evidence="1">Uncharacterized protein</fullName>
    </submittedName>
</protein>
<evidence type="ECO:0000313" key="2">
    <source>
        <dbReference type="Proteomes" id="UP000641741"/>
    </source>
</evidence>
<gene>
    <name evidence="1" type="ORF">H8S02_05865</name>
</gene>
<dbReference type="EMBL" id="JACOPK010000004">
    <property type="protein sequence ID" value="MBC5695473.1"/>
    <property type="molecule type" value="Genomic_DNA"/>
</dbReference>
<comment type="caution">
    <text evidence="1">The sequence shown here is derived from an EMBL/GenBank/DDBJ whole genome shotgun (WGS) entry which is preliminary data.</text>
</comment>
<sequence>MAKCKFCGQGVRSGPVFHPACWEQTVNKLASEFCDEYCKFPFEMDYEALVDKCEQCPMVRLKELGCNEA</sequence>
<evidence type="ECO:0000313" key="1">
    <source>
        <dbReference type="EMBL" id="MBC5695473.1"/>
    </source>
</evidence>
<dbReference type="Proteomes" id="UP000641741">
    <property type="component" value="Unassembled WGS sequence"/>
</dbReference>
<keyword evidence="2" id="KW-1185">Reference proteome</keyword>
<proteinExistence type="predicted"/>
<organism evidence="1 2">
    <name type="scientific">Agathobaculum hominis</name>
    <dbReference type="NCBI Taxonomy" id="2763014"/>
    <lineage>
        <taxon>Bacteria</taxon>
        <taxon>Bacillati</taxon>
        <taxon>Bacillota</taxon>
        <taxon>Clostridia</taxon>
        <taxon>Eubacteriales</taxon>
        <taxon>Butyricicoccaceae</taxon>
        <taxon>Agathobaculum</taxon>
    </lineage>
</organism>